<dbReference type="InParanoid" id="A0A2P5HEM4"/>
<dbReference type="Gene3D" id="3.40.50.300">
    <property type="entry name" value="P-loop containing nucleotide triphosphate hydrolases"/>
    <property type="match status" value="1"/>
</dbReference>
<evidence type="ECO:0000256" key="4">
    <source>
        <dbReference type="SAM" id="SignalP"/>
    </source>
</evidence>
<dbReference type="GO" id="GO:0005524">
    <property type="term" value="F:ATP binding"/>
    <property type="evidence" value="ECO:0007669"/>
    <property type="project" value="UniProtKB-KW"/>
</dbReference>
<dbReference type="AlphaFoldDB" id="A0A2P5HEM4"/>
<evidence type="ECO:0000256" key="1">
    <source>
        <dbReference type="ARBA" id="ARBA00022741"/>
    </source>
</evidence>
<dbReference type="SUPFAM" id="SSF52540">
    <property type="entry name" value="P-loop containing nucleoside triphosphate hydrolases"/>
    <property type="match status" value="1"/>
</dbReference>
<gene>
    <name evidence="6" type="ORF">DHEL01_v212898</name>
</gene>
<evidence type="ECO:0000256" key="3">
    <source>
        <dbReference type="SAM" id="Coils"/>
    </source>
</evidence>
<accession>A0A2P5HEM4</accession>
<evidence type="ECO:0000259" key="5">
    <source>
        <dbReference type="Pfam" id="PF06414"/>
    </source>
</evidence>
<reference evidence="6" key="1">
    <citation type="submission" date="2017-09" db="EMBL/GenBank/DDBJ databases">
        <title>Polyketide synthases of a Diaporthe helianthi virulent isolate.</title>
        <authorList>
            <person name="Baroncelli R."/>
        </authorList>
    </citation>
    <scope>NUCLEOTIDE SEQUENCE [LARGE SCALE GENOMIC DNA]</scope>
    <source>
        <strain evidence="6">7/96</strain>
    </source>
</reference>
<keyword evidence="2" id="KW-0067">ATP-binding</keyword>
<feature type="signal peptide" evidence="4">
    <location>
        <begin position="1"/>
        <end position="21"/>
    </location>
</feature>
<feature type="chain" id="PRO_5015185824" evidence="4">
    <location>
        <begin position="22"/>
        <end position="396"/>
    </location>
</feature>
<protein>
    <submittedName>
        <fullName evidence="6">Zeta toxin</fullName>
    </submittedName>
</protein>
<dbReference type="GO" id="GO:0016301">
    <property type="term" value="F:kinase activity"/>
    <property type="evidence" value="ECO:0007669"/>
    <property type="project" value="InterPro"/>
</dbReference>
<keyword evidence="4" id="KW-0732">Signal</keyword>
<dbReference type="Pfam" id="PF06414">
    <property type="entry name" value="Zeta_toxin"/>
    <property type="match status" value="1"/>
</dbReference>
<dbReference type="InterPro" id="IPR027417">
    <property type="entry name" value="P-loop_NTPase"/>
</dbReference>
<sequence>MTTGLSASGALLAIAAAKAAAKDPNTYVLKPKANQKIFDQLIVQEELLHLKNVGHLDDQVQPLAVFVVGQTASGKTRLAADLLDVMQGRQPAHLVSDVYKAYHPKYKTVIKEHPNIASAATSIDARKWLNLAIRWLIQRHIDVLLEAACRHPDDVTSLISEFRAAGYRVLVAIMAVPECLSLLGTMVRFYDRLPEAKSAKVALRVTPGEVHHETCVSLTITLLQEGLLAVANFIDNSAAVKNVVVLRRNNLVAYQNFRGLDGLWVRPAVAFASLDLEGVRPLPATEHESFVADCLYVEEQRAKKLQRKKQKEKEQKKGKEKVTNTTIEDVEASLAGLMSMGGRLNASFPHLKQFDIKEWMFGDWDLNNVGSGLPKQNVETVLPRNSILQESARVEH</sequence>
<evidence type="ECO:0000313" key="7">
    <source>
        <dbReference type="Proteomes" id="UP000094444"/>
    </source>
</evidence>
<dbReference type="OrthoDB" id="2881954at2759"/>
<dbReference type="EMBL" id="MAVT02003364">
    <property type="protein sequence ID" value="POS68708.1"/>
    <property type="molecule type" value="Genomic_DNA"/>
</dbReference>
<dbReference type="InterPro" id="IPR010488">
    <property type="entry name" value="Zeta_toxin_domain"/>
</dbReference>
<dbReference type="Proteomes" id="UP000094444">
    <property type="component" value="Unassembled WGS sequence"/>
</dbReference>
<proteinExistence type="predicted"/>
<keyword evidence="7" id="KW-1185">Reference proteome</keyword>
<evidence type="ECO:0000256" key="2">
    <source>
        <dbReference type="ARBA" id="ARBA00022840"/>
    </source>
</evidence>
<feature type="domain" description="Zeta toxin" evidence="5">
    <location>
        <begin position="58"/>
        <end position="256"/>
    </location>
</feature>
<comment type="caution">
    <text evidence="6">The sequence shown here is derived from an EMBL/GenBank/DDBJ whole genome shotgun (WGS) entry which is preliminary data.</text>
</comment>
<evidence type="ECO:0000313" key="6">
    <source>
        <dbReference type="EMBL" id="POS68708.1"/>
    </source>
</evidence>
<organism evidence="6 7">
    <name type="scientific">Diaporthe helianthi</name>
    <dbReference type="NCBI Taxonomy" id="158607"/>
    <lineage>
        <taxon>Eukaryota</taxon>
        <taxon>Fungi</taxon>
        <taxon>Dikarya</taxon>
        <taxon>Ascomycota</taxon>
        <taxon>Pezizomycotina</taxon>
        <taxon>Sordariomycetes</taxon>
        <taxon>Sordariomycetidae</taxon>
        <taxon>Diaporthales</taxon>
        <taxon>Diaporthaceae</taxon>
        <taxon>Diaporthe</taxon>
    </lineage>
</organism>
<keyword evidence="1" id="KW-0547">Nucleotide-binding</keyword>
<name>A0A2P5HEM4_DIAHE</name>
<feature type="coiled-coil region" evidence="3">
    <location>
        <begin position="295"/>
        <end position="322"/>
    </location>
</feature>
<keyword evidence="3" id="KW-0175">Coiled coil</keyword>